<proteinExistence type="predicted"/>
<protein>
    <submittedName>
        <fullName evidence="2">Uncharacterized protein</fullName>
    </submittedName>
</protein>
<dbReference type="EMBL" id="BKCJ011074491">
    <property type="protein sequence ID" value="GFC80302.1"/>
    <property type="molecule type" value="Genomic_DNA"/>
</dbReference>
<dbReference type="AlphaFoldDB" id="A0A699R8I2"/>
<reference evidence="2" key="1">
    <citation type="journal article" date="2019" name="Sci. Rep.">
        <title>Draft genome of Tanacetum cinerariifolium, the natural source of mosquito coil.</title>
        <authorList>
            <person name="Yamashiro T."/>
            <person name="Shiraishi A."/>
            <person name="Satake H."/>
            <person name="Nakayama K."/>
        </authorList>
    </citation>
    <scope>NUCLEOTIDE SEQUENCE</scope>
</reference>
<gene>
    <name evidence="2" type="ORF">Tci_852272</name>
</gene>
<feature type="region of interest" description="Disordered" evidence="1">
    <location>
        <begin position="1"/>
        <end position="21"/>
    </location>
</feature>
<evidence type="ECO:0000313" key="2">
    <source>
        <dbReference type="EMBL" id="GFC80302.1"/>
    </source>
</evidence>
<comment type="caution">
    <text evidence="2">The sequence shown here is derived from an EMBL/GenBank/DDBJ whole genome shotgun (WGS) entry which is preliminary data.</text>
</comment>
<name>A0A699R8I2_TANCI</name>
<organism evidence="2">
    <name type="scientific">Tanacetum cinerariifolium</name>
    <name type="common">Dalmatian daisy</name>
    <name type="synonym">Chrysanthemum cinerariifolium</name>
    <dbReference type="NCBI Taxonomy" id="118510"/>
    <lineage>
        <taxon>Eukaryota</taxon>
        <taxon>Viridiplantae</taxon>
        <taxon>Streptophyta</taxon>
        <taxon>Embryophyta</taxon>
        <taxon>Tracheophyta</taxon>
        <taxon>Spermatophyta</taxon>
        <taxon>Magnoliopsida</taxon>
        <taxon>eudicotyledons</taxon>
        <taxon>Gunneridae</taxon>
        <taxon>Pentapetalae</taxon>
        <taxon>asterids</taxon>
        <taxon>campanulids</taxon>
        <taxon>Asterales</taxon>
        <taxon>Asteraceae</taxon>
        <taxon>Asteroideae</taxon>
        <taxon>Anthemideae</taxon>
        <taxon>Anthemidinae</taxon>
        <taxon>Tanacetum</taxon>
    </lineage>
</organism>
<accession>A0A699R8I2</accession>
<evidence type="ECO:0000256" key="1">
    <source>
        <dbReference type="SAM" id="MobiDB-lite"/>
    </source>
</evidence>
<sequence>MNMRRLKRVGTSQRVDTSDDTVMDDVSKQERIIASIDADKDVTLKDVADIAKEVVVDAKIEESADVQGRQAES</sequence>